<keyword evidence="2" id="KW-0677">Repeat</keyword>
<dbReference type="Gene3D" id="3.10.50.40">
    <property type="match status" value="1"/>
</dbReference>
<gene>
    <name evidence="5" type="ORF">OESDEN_17569</name>
</gene>
<evidence type="ECO:0000256" key="2">
    <source>
        <dbReference type="ARBA" id="ARBA00022737"/>
    </source>
</evidence>
<protein>
    <recommendedName>
        <fullName evidence="4">PPIase FKBP-type domain-containing protein</fullName>
    </recommendedName>
</protein>
<organism evidence="5 6">
    <name type="scientific">Oesophagostomum dentatum</name>
    <name type="common">Nodular worm</name>
    <dbReference type="NCBI Taxonomy" id="61180"/>
    <lineage>
        <taxon>Eukaryota</taxon>
        <taxon>Metazoa</taxon>
        <taxon>Ecdysozoa</taxon>
        <taxon>Nematoda</taxon>
        <taxon>Chromadorea</taxon>
        <taxon>Rhabditida</taxon>
        <taxon>Rhabditina</taxon>
        <taxon>Rhabditomorpha</taxon>
        <taxon>Strongyloidea</taxon>
        <taxon>Strongylidae</taxon>
        <taxon>Oesophagostomum</taxon>
    </lineage>
</organism>
<keyword evidence="1" id="KW-0732">Signal</keyword>
<dbReference type="GO" id="GO:0003755">
    <property type="term" value="F:peptidyl-prolyl cis-trans isomerase activity"/>
    <property type="evidence" value="ECO:0007669"/>
    <property type="project" value="InterPro"/>
</dbReference>
<dbReference type="Proteomes" id="UP000053660">
    <property type="component" value="Unassembled WGS sequence"/>
</dbReference>
<evidence type="ECO:0000313" key="5">
    <source>
        <dbReference type="EMBL" id="KHJ82736.1"/>
    </source>
</evidence>
<dbReference type="InterPro" id="IPR001179">
    <property type="entry name" value="PPIase_FKBP_dom"/>
</dbReference>
<dbReference type="PANTHER" id="PTHR46222">
    <property type="entry name" value="PEPTIDYL-PROLYL CIS-TRANS ISOMERASE FKBP7/14"/>
    <property type="match status" value="1"/>
</dbReference>
<evidence type="ECO:0000256" key="1">
    <source>
        <dbReference type="ARBA" id="ARBA00022729"/>
    </source>
</evidence>
<dbReference type="SUPFAM" id="SSF54534">
    <property type="entry name" value="FKBP-like"/>
    <property type="match status" value="1"/>
</dbReference>
<dbReference type="InterPro" id="IPR052273">
    <property type="entry name" value="PPIase_FKBP"/>
</dbReference>
<dbReference type="PANTHER" id="PTHR46222:SF3">
    <property type="entry name" value="PEPTIDYLPROLYL ISOMERASE"/>
    <property type="match status" value="1"/>
</dbReference>
<reference evidence="5 6" key="1">
    <citation type="submission" date="2014-03" db="EMBL/GenBank/DDBJ databases">
        <title>Draft genome of the hookworm Oesophagostomum dentatum.</title>
        <authorList>
            <person name="Mitreva M."/>
        </authorList>
    </citation>
    <scope>NUCLEOTIDE SEQUENCE [LARGE SCALE GENOMIC DNA]</scope>
    <source>
        <strain evidence="5 6">OD-Hann</strain>
    </source>
</reference>
<accession>A0A0B1SFS6</accession>
<evidence type="ECO:0000313" key="6">
    <source>
        <dbReference type="Proteomes" id="UP000053660"/>
    </source>
</evidence>
<sequence>MVEKTWVPAKCEAAAKRKDFVTFHYKVFTEDGKKVYQSYQEHSVNMQLGVGMAMPGLDK</sequence>
<evidence type="ECO:0000259" key="4">
    <source>
        <dbReference type="Pfam" id="PF00254"/>
    </source>
</evidence>
<proteinExistence type="predicted"/>
<dbReference type="OrthoDB" id="1902587at2759"/>
<feature type="non-terminal residue" evidence="5">
    <location>
        <position position="59"/>
    </location>
</feature>
<keyword evidence="6" id="KW-1185">Reference proteome</keyword>
<dbReference type="AlphaFoldDB" id="A0A0B1SFS6"/>
<feature type="domain" description="PPIase FKBP-type" evidence="4">
    <location>
        <begin position="11"/>
        <end position="59"/>
    </location>
</feature>
<name>A0A0B1SFS6_OESDE</name>
<keyword evidence="3" id="KW-0325">Glycoprotein</keyword>
<dbReference type="Pfam" id="PF00254">
    <property type="entry name" value="FKBP_C"/>
    <property type="match status" value="1"/>
</dbReference>
<evidence type="ECO:0000256" key="3">
    <source>
        <dbReference type="ARBA" id="ARBA00023180"/>
    </source>
</evidence>
<dbReference type="EMBL" id="KN577449">
    <property type="protein sequence ID" value="KHJ82736.1"/>
    <property type="molecule type" value="Genomic_DNA"/>
</dbReference>
<dbReference type="InterPro" id="IPR046357">
    <property type="entry name" value="PPIase_dom_sf"/>
</dbReference>